<evidence type="ECO:0000256" key="1">
    <source>
        <dbReference type="SAM" id="MobiDB-lite"/>
    </source>
</evidence>
<feature type="transmembrane region" description="Helical" evidence="2">
    <location>
        <begin position="143"/>
        <end position="169"/>
    </location>
</feature>
<keyword evidence="2" id="KW-0812">Transmembrane</keyword>
<protein>
    <submittedName>
        <fullName evidence="4">Membrane-spanning 4-domains subfamily A member 4D</fullName>
    </submittedName>
</protein>
<accession>A0A2I4B716</accession>
<keyword evidence="2" id="KW-1133">Transmembrane helix</keyword>
<dbReference type="InParanoid" id="A0A2I4B716"/>
<dbReference type="OrthoDB" id="10071849at2759"/>
<dbReference type="KEGG" id="alim:106517318"/>
<feature type="region of interest" description="Disordered" evidence="1">
    <location>
        <begin position="1"/>
        <end position="22"/>
    </location>
</feature>
<dbReference type="AlphaFoldDB" id="A0A2I4B716"/>
<feature type="transmembrane region" description="Helical" evidence="2">
    <location>
        <begin position="73"/>
        <end position="90"/>
    </location>
</feature>
<dbReference type="GeneID" id="106517318"/>
<name>A0A2I4B716_AUSLI</name>
<proteinExistence type="predicted"/>
<organism evidence="3 4">
    <name type="scientific">Austrofundulus limnaeus</name>
    <name type="common">Annual killifish</name>
    <dbReference type="NCBI Taxonomy" id="52670"/>
    <lineage>
        <taxon>Eukaryota</taxon>
        <taxon>Metazoa</taxon>
        <taxon>Chordata</taxon>
        <taxon>Craniata</taxon>
        <taxon>Vertebrata</taxon>
        <taxon>Euteleostomi</taxon>
        <taxon>Actinopterygii</taxon>
        <taxon>Neopterygii</taxon>
        <taxon>Teleostei</taxon>
        <taxon>Neoteleostei</taxon>
        <taxon>Acanthomorphata</taxon>
        <taxon>Ovalentaria</taxon>
        <taxon>Atherinomorphae</taxon>
        <taxon>Cyprinodontiformes</taxon>
        <taxon>Rivulidae</taxon>
        <taxon>Austrofundulus</taxon>
    </lineage>
</organism>
<keyword evidence="2" id="KW-0472">Membrane</keyword>
<reference evidence="4" key="1">
    <citation type="submission" date="2025-08" db="UniProtKB">
        <authorList>
            <consortium name="RefSeq"/>
        </authorList>
    </citation>
    <scope>IDENTIFICATION</scope>
    <source>
        <strain evidence="4">Quisiro</strain>
        <tissue evidence="4">Liver</tissue>
    </source>
</reference>
<sequence>MEDTEPTTRPKTAGGDGNQVTNDTLMSGKPLHRFVQREPRCLGIVLLLFAFPELMMGFVLADVKLYSSNNIYIPFWQGTLFSLCGILSIYTELHPSKKMVSACLSMYAVALVGILVSLGYRIHFFLLHPYTMYRFSLQINVDLVAYVEGILFTSSLCVLGLLIFLIVIARFALKSTHTQLIVQYIPPPPQTEASH</sequence>
<feature type="transmembrane region" description="Helical" evidence="2">
    <location>
        <begin position="102"/>
        <end position="123"/>
    </location>
</feature>
<feature type="transmembrane region" description="Helical" evidence="2">
    <location>
        <begin position="41"/>
        <end position="61"/>
    </location>
</feature>
<evidence type="ECO:0000256" key="2">
    <source>
        <dbReference type="SAM" id="Phobius"/>
    </source>
</evidence>
<evidence type="ECO:0000313" key="4">
    <source>
        <dbReference type="RefSeq" id="XP_013863541.1"/>
    </source>
</evidence>
<keyword evidence="3" id="KW-1185">Reference proteome</keyword>
<evidence type="ECO:0000313" key="3">
    <source>
        <dbReference type="Proteomes" id="UP000192220"/>
    </source>
</evidence>
<dbReference type="Proteomes" id="UP000192220">
    <property type="component" value="Unplaced"/>
</dbReference>
<dbReference type="RefSeq" id="XP_013863541.1">
    <property type="nucleotide sequence ID" value="XM_014008087.1"/>
</dbReference>
<gene>
    <name evidence="4" type="primary">LOC106517318</name>
</gene>